<name>A0A8J3GKU6_9HYPH</name>
<dbReference type="GO" id="GO:0009294">
    <property type="term" value="P:DNA-mediated transformation"/>
    <property type="evidence" value="ECO:0007669"/>
    <property type="project" value="InterPro"/>
</dbReference>
<dbReference type="InterPro" id="IPR036388">
    <property type="entry name" value="WH-like_DNA-bd_sf"/>
</dbReference>
<dbReference type="NCBIfam" id="TIGR00732">
    <property type="entry name" value="dprA"/>
    <property type="match status" value="1"/>
</dbReference>
<organism evidence="4 5">
    <name type="scientific">Tianweitania populi</name>
    <dbReference type="NCBI Taxonomy" id="1607949"/>
    <lineage>
        <taxon>Bacteria</taxon>
        <taxon>Pseudomonadati</taxon>
        <taxon>Pseudomonadota</taxon>
        <taxon>Alphaproteobacteria</taxon>
        <taxon>Hyphomicrobiales</taxon>
        <taxon>Phyllobacteriaceae</taxon>
        <taxon>Tianweitania</taxon>
    </lineage>
</organism>
<dbReference type="InterPro" id="IPR003488">
    <property type="entry name" value="DprA"/>
</dbReference>
<feature type="domain" description="Smf/DprA SLOG" evidence="2">
    <location>
        <begin position="82"/>
        <end position="290"/>
    </location>
</feature>
<dbReference type="SUPFAM" id="SSF102405">
    <property type="entry name" value="MCP/YpsA-like"/>
    <property type="match status" value="1"/>
</dbReference>
<evidence type="ECO:0000259" key="2">
    <source>
        <dbReference type="Pfam" id="PF02481"/>
    </source>
</evidence>
<reference evidence="4" key="2">
    <citation type="submission" date="2020-09" db="EMBL/GenBank/DDBJ databases">
        <authorList>
            <person name="Sun Q."/>
            <person name="Kim S."/>
        </authorList>
    </citation>
    <scope>NUCLEOTIDE SEQUENCE</scope>
    <source>
        <strain evidence="4">KCTC 42249</strain>
    </source>
</reference>
<dbReference type="Gene3D" id="3.40.50.450">
    <property type="match status" value="1"/>
</dbReference>
<sequence length="385" mass="40878">MTTVKPRRLSDRQRLSWLRLIRSDNVGPSSFRQLVSRFGSADAALEALPGLTRRGGANRPLKITSITEAERELELAERLGVQFIAIGESDYPPLLQQIDHPPPLVAVKGSTDVFQRPGVAIVGARNASLAGIKIARMLATDIGRQGFTIVSGLARGIDTAAHGGSLETGTVAVFAGGLDKPYPNENIPLANAIAERGGALISEMPLGWSPRAIDFPRRNRLIAGLSYGLVVVEAAQRSGSLISARLAGEQGRLVFAVPGSPLDQRSGGSNGLLKDGATLVTEADDVIRTLSPLVGEQVQPPRSWRKEALSDAAVAAIEGDAEQPDDDGRSRVLESLSPVATDIDEIVRHTQLSTAQVQFVLLELQLAGRIERHSGNAVSLLESGV</sequence>
<dbReference type="PANTHER" id="PTHR43022:SF1">
    <property type="entry name" value="PROTEIN SMF"/>
    <property type="match status" value="1"/>
</dbReference>
<dbReference type="RefSeq" id="WP_189502041.1">
    <property type="nucleotide sequence ID" value="NZ_BMZQ01000001.1"/>
</dbReference>
<dbReference type="InterPro" id="IPR057666">
    <property type="entry name" value="DrpA_SLOG"/>
</dbReference>
<dbReference type="Pfam" id="PF21102">
    <property type="entry name" value="DprA_N"/>
    <property type="match status" value="1"/>
</dbReference>
<dbReference type="InterPro" id="IPR041614">
    <property type="entry name" value="DprA_WH"/>
</dbReference>
<accession>A0A8J3GKU6</accession>
<evidence type="ECO:0000259" key="3">
    <source>
        <dbReference type="Pfam" id="PF17782"/>
    </source>
</evidence>
<proteinExistence type="inferred from homology"/>
<feature type="domain" description="DprA winged helix" evidence="3">
    <location>
        <begin position="320"/>
        <end position="376"/>
    </location>
</feature>
<evidence type="ECO:0000313" key="4">
    <source>
        <dbReference type="EMBL" id="GHD09050.1"/>
    </source>
</evidence>
<dbReference type="EMBL" id="BMZQ01000001">
    <property type="protein sequence ID" value="GHD09050.1"/>
    <property type="molecule type" value="Genomic_DNA"/>
</dbReference>
<dbReference type="Gene3D" id="1.10.10.10">
    <property type="entry name" value="Winged helix-like DNA-binding domain superfamily/Winged helix DNA-binding domain"/>
    <property type="match status" value="1"/>
</dbReference>
<dbReference type="Proteomes" id="UP000630142">
    <property type="component" value="Unassembled WGS sequence"/>
</dbReference>
<comment type="caution">
    <text evidence="4">The sequence shown here is derived from an EMBL/GenBank/DDBJ whole genome shotgun (WGS) entry which is preliminary data.</text>
</comment>
<evidence type="ECO:0000313" key="5">
    <source>
        <dbReference type="Proteomes" id="UP000630142"/>
    </source>
</evidence>
<protein>
    <submittedName>
        <fullName evidence="4">DNA processing protein DprA</fullName>
    </submittedName>
</protein>
<gene>
    <name evidence="4" type="ORF">GCM10016234_09410</name>
</gene>
<evidence type="ECO:0000256" key="1">
    <source>
        <dbReference type="ARBA" id="ARBA00006525"/>
    </source>
</evidence>
<dbReference type="Pfam" id="PF02481">
    <property type="entry name" value="DNA_processg_A"/>
    <property type="match status" value="1"/>
</dbReference>
<reference evidence="4" key="1">
    <citation type="journal article" date="2014" name="Int. J. Syst. Evol. Microbiol.">
        <title>Complete genome sequence of Corynebacterium casei LMG S-19264T (=DSM 44701T), isolated from a smear-ripened cheese.</title>
        <authorList>
            <consortium name="US DOE Joint Genome Institute (JGI-PGF)"/>
            <person name="Walter F."/>
            <person name="Albersmeier A."/>
            <person name="Kalinowski J."/>
            <person name="Ruckert C."/>
        </authorList>
    </citation>
    <scope>NUCLEOTIDE SEQUENCE</scope>
    <source>
        <strain evidence="4">KCTC 42249</strain>
    </source>
</reference>
<comment type="similarity">
    <text evidence="1">Belongs to the DprA/Smf family.</text>
</comment>
<dbReference type="AlphaFoldDB" id="A0A8J3GKU6"/>
<keyword evidence="5" id="KW-1185">Reference proteome</keyword>
<dbReference type="PANTHER" id="PTHR43022">
    <property type="entry name" value="PROTEIN SMF"/>
    <property type="match status" value="1"/>
</dbReference>
<dbReference type="Pfam" id="PF17782">
    <property type="entry name" value="WHD_DprA"/>
    <property type="match status" value="1"/>
</dbReference>